<dbReference type="AlphaFoldDB" id="A0A8J3DSX6"/>
<dbReference type="EMBL" id="BMZO01000011">
    <property type="protein sequence ID" value="GHC79199.1"/>
    <property type="molecule type" value="Genomic_DNA"/>
</dbReference>
<accession>A0A8J3DSX6</accession>
<comment type="caution">
    <text evidence="1">The sequence shown here is derived from an EMBL/GenBank/DDBJ whole genome shotgun (WGS) entry which is preliminary data.</text>
</comment>
<gene>
    <name evidence="1" type="ORF">GCM10010136_31570</name>
</gene>
<reference evidence="1" key="2">
    <citation type="submission" date="2020-09" db="EMBL/GenBank/DDBJ databases">
        <authorList>
            <person name="Sun Q."/>
            <person name="Kim S."/>
        </authorList>
    </citation>
    <scope>NUCLEOTIDE SEQUENCE</scope>
    <source>
        <strain evidence="1">KCTC 42097</strain>
    </source>
</reference>
<evidence type="ECO:0000313" key="1">
    <source>
        <dbReference type="EMBL" id="GHC79199.1"/>
    </source>
</evidence>
<evidence type="ECO:0000313" key="2">
    <source>
        <dbReference type="Proteomes" id="UP000641137"/>
    </source>
</evidence>
<dbReference type="RefSeq" id="WP_189492400.1">
    <property type="nucleotide sequence ID" value="NZ_BMZO01000011.1"/>
</dbReference>
<proteinExistence type="predicted"/>
<name>A0A8J3DSX6_9HYPH</name>
<organism evidence="1 2">
    <name type="scientific">Limoniibacter endophyticus</name>
    <dbReference type="NCBI Taxonomy" id="1565040"/>
    <lineage>
        <taxon>Bacteria</taxon>
        <taxon>Pseudomonadati</taxon>
        <taxon>Pseudomonadota</taxon>
        <taxon>Alphaproteobacteria</taxon>
        <taxon>Hyphomicrobiales</taxon>
        <taxon>Bartonellaceae</taxon>
        <taxon>Limoniibacter</taxon>
    </lineage>
</organism>
<dbReference type="Proteomes" id="UP000641137">
    <property type="component" value="Unassembled WGS sequence"/>
</dbReference>
<protein>
    <submittedName>
        <fullName evidence="1">Uncharacterized protein</fullName>
    </submittedName>
</protein>
<sequence length="61" mass="7129">MEHGKELNDLIIYLEKINFKMLQSGHFSLAYCLAMGLQEAKSITARLKDKRLLLDEEQYRA</sequence>
<keyword evidence="2" id="KW-1185">Reference proteome</keyword>
<reference evidence="1" key="1">
    <citation type="journal article" date="2014" name="Int. J. Syst. Evol. Microbiol.">
        <title>Complete genome sequence of Corynebacterium casei LMG S-19264T (=DSM 44701T), isolated from a smear-ripened cheese.</title>
        <authorList>
            <consortium name="US DOE Joint Genome Institute (JGI-PGF)"/>
            <person name="Walter F."/>
            <person name="Albersmeier A."/>
            <person name="Kalinowski J."/>
            <person name="Ruckert C."/>
        </authorList>
    </citation>
    <scope>NUCLEOTIDE SEQUENCE</scope>
    <source>
        <strain evidence="1">KCTC 42097</strain>
    </source>
</reference>